<dbReference type="PROSITE" id="PS50011">
    <property type="entry name" value="PROTEIN_KINASE_DOM"/>
    <property type="match status" value="1"/>
</dbReference>
<dbReference type="Gene3D" id="1.10.510.10">
    <property type="entry name" value="Transferase(Phosphotransferase) domain 1"/>
    <property type="match status" value="1"/>
</dbReference>
<proteinExistence type="predicted"/>
<dbReference type="AlphaFoldDB" id="A0A4S4L0P3"/>
<dbReference type="InterPro" id="IPR040976">
    <property type="entry name" value="Pkinase_fungal"/>
</dbReference>
<dbReference type="GO" id="GO:0004672">
    <property type="term" value="F:protein kinase activity"/>
    <property type="evidence" value="ECO:0007669"/>
    <property type="project" value="InterPro"/>
</dbReference>
<sequence length="1247" mass="138718">MSTNAESDGLKEYEELMSGDITSTPSKTRFVSSNYKRQSVDEAIGEDVDDYTCGGVDFPTFVKLAFNVSEDEYADRVKEIEDWAVHKENTYRAQQDDLVNAPHEVDMYNPIANMGNMVLKRAELEHNIKNKIKLLINHDKVIKGGFAKRKPDLLLVPEHVQQGLSEANTINEEETTAGEGIADEPAPQASRSVHAENGFEIISEENIGASEGSLTEGGFDATTEEDTTTNEDAVTEGGFEVITRKAEEFTTASNHSEGGADATVGKAEGSFASISTAKDDAFETPNTVENEAPNKKGPKDVAIDYRHVLLLFEIKTGKMGTTEKRGSAKGKGKRLSEDDVDDRPSKIRSSTTATGSRERVKLVPDSISLEAKADAKINSTMTSSWARGHTSQDVSKAGPSSTSGYDQKVPGTSTHMRTEGDGHKELVIHSGVGKGVASSSKVCVKTIPTLKELKIQLASYATEVLSIRGDRSFTFGVRMKGSKITLCFYHRSAIIEADEFDVIENPVYFALLLTMFHRDLPLLGFNKDMGYCNPFDFDDKTTITPGATLTTVLGNTLREDKQLDLTQIVMGEKLASAYCLIGRGTSVISAKVEGYKYELAVKFSWQIKSREGEDKYILEARKHDPKHIPEIFGKATIEDNTPIRELRGLCKRIGKVSQYEEREFRILVMRQYTPIYRIDSYDKFWKVITQIAICVHKIYALGKILHRDISITNIAFYEDDEGNIIGILLDFDLASLPHQGHDSRHRTGTAPFMAREVLNAAEKAYTHGVHHELESLLYILVWHGVGYKGYTLPKGTDDTLKEWRKGTWGTILRNKETFIQNRLAADKIFGKIPDRKLAIHCRSIHKLRDAKISEMESEGLEPVWEESKVVMERPVSFAEWIEAASVELDDSDKLAAPSPFCSCPSHALPPASAEMERAWQAIPGEATTNSLMALTQEHLANTGEDDQDDHPIFYLQDMLEIPSSILPRRLQRPISPISSHRSSSETCFSDTSSTLVATNDDVSDSASVTMPSPSFKATALVPESEVEPDAMRAAHIVYQYVIDKTCAEEPEAMLRCIEQAMQMIQDVNKTALRSSLRTITMKSFRKLWNKRSDLWYAIERSVHSGYRSERTCECEARYAAPAALLAAFAGVLFAAGVLRSHDLHVCIDLMRAETDVSHAALVALHALVRAAGDKSCRAKDTAYMEGLRAEMEARMRIQSPQLLWDAEERTMMMAEKRRKSLKVPSKPLRPGKNASYSWILASSYEVR</sequence>
<evidence type="ECO:0000313" key="3">
    <source>
        <dbReference type="EMBL" id="THH04311.1"/>
    </source>
</evidence>
<evidence type="ECO:0000259" key="2">
    <source>
        <dbReference type="PROSITE" id="PS50011"/>
    </source>
</evidence>
<evidence type="ECO:0000256" key="1">
    <source>
        <dbReference type="SAM" id="MobiDB-lite"/>
    </source>
</evidence>
<dbReference type="SUPFAM" id="SSF56112">
    <property type="entry name" value="Protein kinase-like (PK-like)"/>
    <property type="match status" value="1"/>
</dbReference>
<dbReference type="GO" id="GO:0005524">
    <property type="term" value="F:ATP binding"/>
    <property type="evidence" value="ECO:0007669"/>
    <property type="project" value="InterPro"/>
</dbReference>
<reference evidence="3 4" key="1">
    <citation type="submission" date="2019-02" db="EMBL/GenBank/DDBJ databases">
        <title>Genome sequencing of the rare red list fungi Phellinidium pouzarii.</title>
        <authorList>
            <person name="Buettner E."/>
            <person name="Kellner H."/>
        </authorList>
    </citation>
    <scope>NUCLEOTIDE SEQUENCE [LARGE SCALE GENOMIC DNA]</scope>
    <source>
        <strain evidence="3 4">DSM 108285</strain>
    </source>
</reference>
<dbReference type="PANTHER" id="PTHR38248:SF2">
    <property type="entry name" value="FUNK1 11"/>
    <property type="match status" value="1"/>
</dbReference>
<organism evidence="3 4">
    <name type="scientific">Phellinidium pouzarii</name>
    <dbReference type="NCBI Taxonomy" id="167371"/>
    <lineage>
        <taxon>Eukaryota</taxon>
        <taxon>Fungi</taxon>
        <taxon>Dikarya</taxon>
        <taxon>Basidiomycota</taxon>
        <taxon>Agaricomycotina</taxon>
        <taxon>Agaricomycetes</taxon>
        <taxon>Hymenochaetales</taxon>
        <taxon>Hymenochaetaceae</taxon>
        <taxon>Phellinidium</taxon>
    </lineage>
</organism>
<dbReference type="EMBL" id="SGPK01000356">
    <property type="protein sequence ID" value="THH04311.1"/>
    <property type="molecule type" value="Genomic_DNA"/>
</dbReference>
<name>A0A4S4L0P3_9AGAM</name>
<dbReference type="OrthoDB" id="5569250at2759"/>
<comment type="caution">
    <text evidence="3">The sequence shown here is derived from an EMBL/GenBank/DDBJ whole genome shotgun (WGS) entry which is preliminary data.</text>
</comment>
<feature type="region of interest" description="Disordered" evidence="1">
    <location>
        <begin position="276"/>
        <end position="299"/>
    </location>
</feature>
<dbReference type="InterPro" id="IPR011009">
    <property type="entry name" value="Kinase-like_dom_sf"/>
</dbReference>
<dbReference type="InterPro" id="IPR000719">
    <property type="entry name" value="Prot_kinase_dom"/>
</dbReference>
<feature type="region of interest" description="Disordered" evidence="1">
    <location>
        <begin position="203"/>
        <end position="232"/>
    </location>
</feature>
<evidence type="ECO:0000313" key="4">
    <source>
        <dbReference type="Proteomes" id="UP000308199"/>
    </source>
</evidence>
<gene>
    <name evidence="3" type="ORF">EW145_g5617</name>
</gene>
<feature type="region of interest" description="Disordered" evidence="1">
    <location>
        <begin position="321"/>
        <end position="359"/>
    </location>
</feature>
<dbReference type="Pfam" id="PF17667">
    <property type="entry name" value="Pkinase_fungal"/>
    <property type="match status" value="1"/>
</dbReference>
<feature type="region of interest" description="Disordered" evidence="1">
    <location>
        <begin position="383"/>
        <end position="419"/>
    </location>
</feature>
<feature type="compositionally biased region" description="Basic and acidic residues" evidence="1">
    <location>
        <begin position="334"/>
        <end position="345"/>
    </location>
</feature>
<accession>A0A4S4L0P3</accession>
<dbReference type="PANTHER" id="PTHR38248">
    <property type="entry name" value="FUNK1 6"/>
    <property type="match status" value="1"/>
</dbReference>
<feature type="compositionally biased region" description="Polar residues" evidence="1">
    <location>
        <begin position="383"/>
        <end position="415"/>
    </location>
</feature>
<feature type="domain" description="Protein kinase" evidence="2">
    <location>
        <begin position="575"/>
        <end position="848"/>
    </location>
</feature>
<keyword evidence="4" id="KW-1185">Reference proteome</keyword>
<dbReference type="Proteomes" id="UP000308199">
    <property type="component" value="Unassembled WGS sequence"/>
</dbReference>
<protein>
    <recommendedName>
        <fullName evidence="2">Protein kinase domain-containing protein</fullName>
    </recommendedName>
</protein>